<evidence type="ECO:0000256" key="5">
    <source>
        <dbReference type="ARBA" id="ARBA00022741"/>
    </source>
</evidence>
<dbReference type="GO" id="GO:0005524">
    <property type="term" value="F:ATP binding"/>
    <property type="evidence" value="ECO:0007669"/>
    <property type="project" value="UniProtKB-UniRule"/>
</dbReference>
<dbReference type="Proteomes" id="UP000593626">
    <property type="component" value="Chromosome"/>
</dbReference>
<dbReference type="SUPFAM" id="SSF54211">
    <property type="entry name" value="Ribosomal protein S5 domain 2-like"/>
    <property type="match status" value="1"/>
</dbReference>
<evidence type="ECO:0000256" key="3">
    <source>
        <dbReference type="ARBA" id="ARBA00022679"/>
    </source>
</evidence>
<evidence type="ECO:0000256" key="9">
    <source>
        <dbReference type="ARBA" id="ARBA00023144"/>
    </source>
</evidence>
<comment type="pathway">
    <text evidence="11">Carbohydrate metabolism; galactose metabolism.</text>
</comment>
<keyword evidence="10 11" id="KW-0119">Carbohydrate metabolism</keyword>
<feature type="binding site" evidence="11">
    <location>
        <position position="223"/>
    </location>
    <ligand>
        <name>substrate</name>
    </ligand>
</feature>
<dbReference type="AlphaFoldDB" id="A0A7S8C8V0"/>
<feature type="binding site" evidence="11">
    <location>
        <begin position="33"/>
        <end position="36"/>
    </location>
    <ligand>
        <name>substrate</name>
    </ligand>
</feature>
<reference evidence="16 17" key="1">
    <citation type="submission" date="2019-07" db="EMBL/GenBank/DDBJ databases">
        <title>Genome sequence of 2 isolates from Red Sea Mangroves.</title>
        <authorList>
            <person name="Sefrji F."/>
            <person name="Michoud G."/>
            <person name="Merlino G."/>
            <person name="Daffonchio D."/>
        </authorList>
    </citation>
    <scope>NUCLEOTIDE SEQUENCE [LARGE SCALE GENOMIC DNA]</scope>
    <source>
        <strain evidence="16 17">R1DC41</strain>
    </source>
</reference>
<dbReference type="InterPro" id="IPR000705">
    <property type="entry name" value="Galactokinase"/>
</dbReference>
<dbReference type="PRINTS" id="PR00959">
    <property type="entry name" value="MEVGALKINASE"/>
</dbReference>
<proteinExistence type="inferred from homology"/>
<keyword evidence="6 11" id="KW-0418">Kinase</keyword>
<dbReference type="KEGG" id="mcui:G8O30_00400"/>
<keyword evidence="9 11" id="KW-0299">Galactose metabolism</keyword>
<sequence>MQHAVASFQKIYGGTEEGVRTFFAPGRVNLIGEHIDYNGGNVLPCALEIGTYVVAKKRDDQRIRFYSENFADLGVVEVDLKDLSYDEKHDWANYPKGVFAAIKEEYELPNGVDLYYVGNIPNGAGLSSSASIELATAVMVKELFTLPYETLDLVKLSQAVENRYIGVNCGIMDQFAVGFGKAEHAILLNCQTLEYQYVPFSLGEYKIVIANTNKRRGLADSAYNERRATCEAALAKIQGTIDVKELAHLTEDQLPTVLPLLTEEEQQRVRHVVTENARTLKAMDALTAGDMEQFGQLMKESHLSLRDDYEVSCKELDTLVEAAWEQNGTLGARMTGAGFGGCTVNIVRSADTDKFIEEVGATYKQQIGYEADFYVISVGEGAREIY</sequence>
<organism evidence="16 17">
    <name type="scientific">Mangrovibacillus cuniculi</name>
    <dbReference type="NCBI Taxonomy" id="2593652"/>
    <lineage>
        <taxon>Bacteria</taxon>
        <taxon>Bacillati</taxon>
        <taxon>Bacillota</taxon>
        <taxon>Bacilli</taxon>
        <taxon>Bacillales</taxon>
        <taxon>Bacillaceae</taxon>
        <taxon>Mangrovibacillus</taxon>
    </lineage>
</organism>
<feature type="binding site" evidence="11">
    <location>
        <position position="129"/>
    </location>
    <ligand>
        <name>Mg(2+)</name>
        <dbReference type="ChEBI" id="CHEBI:18420"/>
    </ligand>
</feature>
<keyword evidence="5 11" id="KW-0547">Nucleotide-binding</keyword>
<feature type="active site" description="Proton acceptor" evidence="11">
    <location>
        <position position="173"/>
    </location>
</feature>
<dbReference type="InterPro" id="IPR022963">
    <property type="entry name" value="Galactokinase_bac"/>
</dbReference>
<dbReference type="PROSITE" id="PS00627">
    <property type="entry name" value="GHMP_KINASES_ATP"/>
    <property type="match status" value="1"/>
</dbReference>
<dbReference type="EMBL" id="CP049742">
    <property type="protein sequence ID" value="QPC45542.1"/>
    <property type="molecule type" value="Genomic_DNA"/>
</dbReference>
<protein>
    <recommendedName>
        <fullName evidence="11 12">Galactokinase</fullName>
        <ecNumber evidence="11 12">2.7.1.6</ecNumber>
    </recommendedName>
    <alternativeName>
        <fullName evidence="11">Galactose kinase</fullName>
    </alternativeName>
</protein>
<evidence type="ECO:0000256" key="2">
    <source>
        <dbReference type="ARBA" id="ARBA00022490"/>
    </source>
</evidence>
<dbReference type="SUPFAM" id="SSF55060">
    <property type="entry name" value="GHMP Kinase, C-terminal domain"/>
    <property type="match status" value="1"/>
</dbReference>
<dbReference type="InterPro" id="IPR019741">
    <property type="entry name" value="Galactokinase_CS"/>
</dbReference>
<dbReference type="InterPro" id="IPR006204">
    <property type="entry name" value="GHMP_kinase_N_dom"/>
</dbReference>
<dbReference type="HAMAP" id="MF_00246">
    <property type="entry name" value="Galactokinase"/>
    <property type="match status" value="1"/>
</dbReference>
<dbReference type="GO" id="GO:0004335">
    <property type="term" value="F:galactokinase activity"/>
    <property type="evidence" value="ECO:0007669"/>
    <property type="project" value="UniProtKB-UniRule"/>
</dbReference>
<dbReference type="InterPro" id="IPR020568">
    <property type="entry name" value="Ribosomal_Su5_D2-typ_SF"/>
</dbReference>
<evidence type="ECO:0000259" key="13">
    <source>
        <dbReference type="Pfam" id="PF00288"/>
    </source>
</evidence>
<dbReference type="Pfam" id="PF08544">
    <property type="entry name" value="GHMP_kinases_C"/>
    <property type="match status" value="1"/>
</dbReference>
<feature type="domain" description="GHMP kinase C-terminal" evidence="14">
    <location>
        <begin position="282"/>
        <end position="364"/>
    </location>
</feature>
<evidence type="ECO:0000256" key="8">
    <source>
        <dbReference type="ARBA" id="ARBA00022842"/>
    </source>
</evidence>
<evidence type="ECO:0000256" key="4">
    <source>
        <dbReference type="ARBA" id="ARBA00022723"/>
    </source>
</evidence>
<evidence type="ECO:0000256" key="7">
    <source>
        <dbReference type="ARBA" id="ARBA00022840"/>
    </source>
</evidence>
<dbReference type="Pfam" id="PF00288">
    <property type="entry name" value="GHMP_kinases_N"/>
    <property type="match status" value="1"/>
</dbReference>
<dbReference type="PANTHER" id="PTHR10457">
    <property type="entry name" value="MEVALONATE KINASE/GALACTOKINASE"/>
    <property type="match status" value="1"/>
</dbReference>
<dbReference type="RefSeq" id="WP_239673046.1">
    <property type="nucleotide sequence ID" value="NZ_CP049742.1"/>
</dbReference>
<feature type="binding site" evidence="11">
    <location>
        <position position="161"/>
    </location>
    <ligand>
        <name>Mg(2+)</name>
        <dbReference type="ChEBI" id="CHEBI:18420"/>
    </ligand>
</feature>
<dbReference type="NCBIfam" id="TIGR00131">
    <property type="entry name" value="gal_kin"/>
    <property type="match status" value="1"/>
</dbReference>
<comment type="similarity">
    <text evidence="1 11">Belongs to the GHMP kinase family. GalK subfamily.</text>
</comment>
<dbReference type="PRINTS" id="PR00473">
    <property type="entry name" value="GALCTOKINASE"/>
</dbReference>
<evidence type="ECO:0000313" key="17">
    <source>
        <dbReference type="Proteomes" id="UP000593626"/>
    </source>
</evidence>
<keyword evidence="2 11" id="KW-0963">Cytoplasm</keyword>
<dbReference type="InterPro" id="IPR013750">
    <property type="entry name" value="GHMP_kinase_C_dom"/>
</dbReference>
<evidence type="ECO:0000259" key="15">
    <source>
        <dbReference type="Pfam" id="PF10509"/>
    </source>
</evidence>
<evidence type="ECO:0000256" key="12">
    <source>
        <dbReference type="NCBIfam" id="TIGR00131"/>
    </source>
</evidence>
<name>A0A7S8C8V0_9BACI</name>
<keyword evidence="8 11" id="KW-0460">Magnesium</keyword>
<comment type="catalytic activity">
    <reaction evidence="11">
        <text>alpha-D-galactose + ATP = alpha-D-galactose 1-phosphate + ADP + H(+)</text>
        <dbReference type="Rhea" id="RHEA:13553"/>
        <dbReference type="ChEBI" id="CHEBI:15378"/>
        <dbReference type="ChEBI" id="CHEBI:28061"/>
        <dbReference type="ChEBI" id="CHEBI:30616"/>
        <dbReference type="ChEBI" id="CHEBI:58336"/>
        <dbReference type="ChEBI" id="CHEBI:456216"/>
        <dbReference type="EC" id="2.7.1.6"/>
    </reaction>
</comment>
<dbReference type="FunFam" id="3.30.230.10:FF:000017">
    <property type="entry name" value="Galactokinase"/>
    <property type="match status" value="1"/>
</dbReference>
<dbReference type="GO" id="GO:0000287">
    <property type="term" value="F:magnesium ion binding"/>
    <property type="evidence" value="ECO:0007669"/>
    <property type="project" value="UniProtKB-UniRule"/>
</dbReference>
<gene>
    <name evidence="11" type="primary">galK</name>
    <name evidence="16" type="ORF">G8O30_00400</name>
</gene>
<accession>A0A7S8C8V0</accession>
<keyword evidence="4 11" id="KW-0479">Metal-binding</keyword>
<dbReference type="Pfam" id="PF10509">
    <property type="entry name" value="GalKase_gal_bdg"/>
    <property type="match status" value="1"/>
</dbReference>
<dbReference type="FunFam" id="3.30.70.890:FF:000001">
    <property type="entry name" value="Galactokinase"/>
    <property type="match status" value="1"/>
</dbReference>
<dbReference type="InterPro" id="IPR019539">
    <property type="entry name" value="GalKase_N"/>
</dbReference>
<evidence type="ECO:0000259" key="14">
    <source>
        <dbReference type="Pfam" id="PF08544"/>
    </source>
</evidence>
<evidence type="ECO:0000256" key="1">
    <source>
        <dbReference type="ARBA" id="ARBA00006566"/>
    </source>
</evidence>
<dbReference type="InterPro" id="IPR036554">
    <property type="entry name" value="GHMP_kinase_C_sf"/>
</dbReference>
<dbReference type="EC" id="2.7.1.6" evidence="11 12"/>
<dbReference type="Gene3D" id="3.30.230.10">
    <property type="match status" value="1"/>
</dbReference>
<feature type="binding site" evidence="11">
    <location>
        <position position="67"/>
    </location>
    <ligand>
        <name>ATP</name>
        <dbReference type="ChEBI" id="CHEBI:30616"/>
    </ligand>
</feature>
<dbReference type="PANTHER" id="PTHR10457:SF7">
    <property type="entry name" value="GALACTOKINASE-RELATED"/>
    <property type="match status" value="1"/>
</dbReference>
<evidence type="ECO:0000256" key="11">
    <source>
        <dbReference type="HAMAP-Rule" id="MF_00246"/>
    </source>
</evidence>
<evidence type="ECO:0000313" key="16">
    <source>
        <dbReference type="EMBL" id="QPC45542.1"/>
    </source>
</evidence>
<dbReference type="GO" id="GO:0005829">
    <property type="term" value="C:cytosol"/>
    <property type="evidence" value="ECO:0007669"/>
    <property type="project" value="TreeGrafter"/>
</dbReference>
<feature type="site" description="Transition state stabilizer" evidence="11">
    <location>
        <position position="27"/>
    </location>
</feature>
<dbReference type="GO" id="GO:0006012">
    <property type="term" value="P:galactose metabolic process"/>
    <property type="evidence" value="ECO:0007669"/>
    <property type="project" value="UniProtKB-UniRule"/>
</dbReference>
<feature type="domain" description="Galactokinase N-terminal" evidence="15">
    <location>
        <begin position="7"/>
        <end position="57"/>
    </location>
</feature>
<comment type="function">
    <text evidence="11">Catalyzes the transfer of the gamma-phosphate of ATP to D-galactose to form alpha-D-galactose-1-phosphate (Gal-1-P).</text>
</comment>
<keyword evidence="3 11" id="KW-0808">Transferase</keyword>
<evidence type="ECO:0000256" key="6">
    <source>
        <dbReference type="ARBA" id="ARBA00022777"/>
    </source>
</evidence>
<feature type="domain" description="GHMP kinase N-terminal" evidence="13">
    <location>
        <begin position="93"/>
        <end position="181"/>
    </location>
</feature>
<dbReference type="InterPro" id="IPR014721">
    <property type="entry name" value="Ribsml_uS5_D2-typ_fold_subgr"/>
</dbReference>
<dbReference type="PIRSF" id="PIRSF000530">
    <property type="entry name" value="Galactokinase"/>
    <property type="match status" value="1"/>
</dbReference>
<evidence type="ECO:0000256" key="10">
    <source>
        <dbReference type="ARBA" id="ARBA00023277"/>
    </source>
</evidence>
<keyword evidence="7 11" id="KW-0067">ATP-binding</keyword>
<keyword evidence="17" id="KW-1185">Reference proteome</keyword>
<dbReference type="InterPro" id="IPR006203">
    <property type="entry name" value="GHMP_knse_ATP-bd_CS"/>
</dbReference>
<dbReference type="NCBIfam" id="NF003705">
    <property type="entry name" value="PRK05322.1"/>
    <property type="match status" value="1"/>
</dbReference>
<dbReference type="Gene3D" id="3.30.70.890">
    <property type="entry name" value="GHMP kinase, C-terminal domain"/>
    <property type="match status" value="1"/>
</dbReference>
<dbReference type="InterPro" id="IPR006206">
    <property type="entry name" value="Mevalonate/galactokinase"/>
</dbReference>
<feature type="binding site" evidence="11">
    <location>
        <begin position="123"/>
        <end position="129"/>
    </location>
    <ligand>
        <name>ATP</name>
        <dbReference type="ChEBI" id="CHEBI:30616"/>
    </ligand>
</feature>
<dbReference type="UniPathway" id="UPA00214"/>
<comment type="subcellular location">
    <subcellularLocation>
        <location evidence="11">Cytoplasm</location>
    </subcellularLocation>
</comment>
<dbReference type="PROSITE" id="PS00106">
    <property type="entry name" value="GALACTOKINASE"/>
    <property type="match status" value="1"/>
</dbReference>